<evidence type="ECO:0000313" key="2">
    <source>
        <dbReference type="Proteomes" id="UP001152795"/>
    </source>
</evidence>
<protein>
    <submittedName>
        <fullName evidence="1">Uncharacterized protein</fullName>
    </submittedName>
</protein>
<keyword evidence="2" id="KW-1185">Reference proteome</keyword>
<comment type="caution">
    <text evidence="1">The sequence shown here is derived from an EMBL/GenBank/DDBJ whole genome shotgun (WGS) entry which is preliminary data.</text>
</comment>
<name>A0A6S7KZR1_PARCT</name>
<dbReference type="OrthoDB" id="5988214at2759"/>
<dbReference type="PANTHER" id="PTHR33845">
    <property type="entry name" value="C2H2-TYPE DOMAIN-CONTAINING PROTEIN"/>
    <property type="match status" value="1"/>
</dbReference>
<accession>A0A6S7KZR1</accession>
<dbReference type="EMBL" id="CACRXK020017910">
    <property type="protein sequence ID" value="CAB4031812.1"/>
    <property type="molecule type" value="Genomic_DNA"/>
</dbReference>
<gene>
    <name evidence="1" type="ORF">PACLA_8A024827</name>
</gene>
<organism evidence="1 2">
    <name type="scientific">Paramuricea clavata</name>
    <name type="common">Red gorgonian</name>
    <name type="synonym">Violescent sea-whip</name>
    <dbReference type="NCBI Taxonomy" id="317549"/>
    <lineage>
        <taxon>Eukaryota</taxon>
        <taxon>Metazoa</taxon>
        <taxon>Cnidaria</taxon>
        <taxon>Anthozoa</taxon>
        <taxon>Octocorallia</taxon>
        <taxon>Malacalcyonacea</taxon>
        <taxon>Plexauridae</taxon>
        <taxon>Paramuricea</taxon>
    </lineage>
</organism>
<proteinExistence type="predicted"/>
<dbReference type="PANTHER" id="PTHR33845:SF1">
    <property type="entry name" value="C2H2-TYPE DOMAIN-CONTAINING PROTEIN"/>
    <property type="match status" value="1"/>
</dbReference>
<evidence type="ECO:0000313" key="1">
    <source>
        <dbReference type="EMBL" id="CAB4031812.1"/>
    </source>
</evidence>
<reference evidence="1" key="1">
    <citation type="submission" date="2020-04" db="EMBL/GenBank/DDBJ databases">
        <authorList>
            <person name="Alioto T."/>
            <person name="Alioto T."/>
            <person name="Gomez Garrido J."/>
        </authorList>
    </citation>
    <scope>NUCLEOTIDE SEQUENCE</scope>
    <source>
        <strain evidence="1">A484AB</strain>
    </source>
</reference>
<dbReference type="AlphaFoldDB" id="A0A6S7KZR1"/>
<dbReference type="Proteomes" id="UP001152795">
    <property type="component" value="Unassembled WGS sequence"/>
</dbReference>
<sequence>MDSCSLDWFAVTSIFESLLERIKVDFPNVKIVCVRSDEAGCYHTTDLLAAIHDVSDRSGIAVERYDFSEPQQGKDVCDRVLCPTKTSIRRYCAEGNDIFNASDMRKALEERPVKGTTAAVCTLDESSENLKVLKIKIFSDLHKFQYEKEGLRTWRAYDVGPGKLIQWKFVYVKHQGTTNISLDEGHSFFKFSETRQLSLKNDQETPENTIDNDNQPPLFVCPEEGCSYNSDSFPELELHMALALNPSKKK</sequence>